<organism evidence="1 2">
    <name type="scientific">Marasmius oreades</name>
    <name type="common">fairy-ring Marasmius</name>
    <dbReference type="NCBI Taxonomy" id="181124"/>
    <lineage>
        <taxon>Eukaryota</taxon>
        <taxon>Fungi</taxon>
        <taxon>Dikarya</taxon>
        <taxon>Basidiomycota</taxon>
        <taxon>Agaricomycotina</taxon>
        <taxon>Agaricomycetes</taxon>
        <taxon>Agaricomycetidae</taxon>
        <taxon>Agaricales</taxon>
        <taxon>Marasmiineae</taxon>
        <taxon>Marasmiaceae</taxon>
        <taxon>Marasmius</taxon>
    </lineage>
</organism>
<comment type="caution">
    <text evidence="1">The sequence shown here is derived from an EMBL/GenBank/DDBJ whole genome shotgun (WGS) entry which is preliminary data.</text>
</comment>
<evidence type="ECO:0000313" key="2">
    <source>
        <dbReference type="Proteomes" id="UP001049176"/>
    </source>
</evidence>
<evidence type="ECO:0000313" key="1">
    <source>
        <dbReference type="EMBL" id="KAG7094192.1"/>
    </source>
</evidence>
<proteinExistence type="predicted"/>
<protein>
    <submittedName>
        <fullName evidence="1">Uncharacterized protein</fullName>
    </submittedName>
</protein>
<accession>A0A9P7S331</accession>
<dbReference type="RefSeq" id="XP_043010662.1">
    <property type="nucleotide sequence ID" value="XM_043152576.1"/>
</dbReference>
<gene>
    <name evidence="1" type="ORF">E1B28_007799</name>
</gene>
<keyword evidence="2" id="KW-1185">Reference proteome</keyword>
<dbReference type="Proteomes" id="UP001049176">
    <property type="component" value="Chromosome 4"/>
</dbReference>
<dbReference type="AlphaFoldDB" id="A0A9P7S331"/>
<dbReference type="EMBL" id="CM032184">
    <property type="protein sequence ID" value="KAG7094192.1"/>
    <property type="molecule type" value="Genomic_DNA"/>
</dbReference>
<dbReference type="OrthoDB" id="397265at2759"/>
<sequence length="80" mass="8890">MSEGLVRKATGKEIDEPLYIYITGPEKGQVARAKVPTEDLLRRSFRVRENGSRRSTTISCTQVALHQATKAQYAGYSAMT</sequence>
<reference evidence="1" key="1">
    <citation type="journal article" date="2021" name="Genome Biol. Evol.">
        <title>The assembled and annotated genome of the fairy-ring fungus Marasmius oreades.</title>
        <authorList>
            <person name="Hiltunen M."/>
            <person name="Ament-Velasquez S.L."/>
            <person name="Johannesson H."/>
        </authorList>
    </citation>
    <scope>NUCLEOTIDE SEQUENCE</scope>
    <source>
        <strain evidence="1">03SP1</strain>
    </source>
</reference>
<name>A0A9P7S331_9AGAR</name>
<dbReference type="GeneID" id="66076875"/>
<dbReference type="KEGG" id="more:E1B28_007799"/>